<keyword evidence="6" id="KW-1133">Transmembrane helix</keyword>
<dbReference type="PANTHER" id="PTHR11592">
    <property type="entry name" value="GLUTATHIONE PEROXIDASE"/>
    <property type="match status" value="1"/>
</dbReference>
<dbReference type="Gene3D" id="3.40.30.10">
    <property type="entry name" value="Glutaredoxin"/>
    <property type="match status" value="1"/>
</dbReference>
<dbReference type="PROSITE" id="PS00460">
    <property type="entry name" value="GLUTATHIONE_PEROXID_1"/>
    <property type="match status" value="1"/>
</dbReference>
<comment type="caution">
    <text evidence="8">The sequence shown here is derived from an EMBL/GenBank/DDBJ whole genome shotgun (WGS) entry which is preliminary data.</text>
</comment>
<evidence type="ECO:0000256" key="3">
    <source>
        <dbReference type="ARBA" id="ARBA00023002"/>
    </source>
</evidence>
<evidence type="ECO:0000256" key="1">
    <source>
        <dbReference type="ARBA" id="ARBA00006926"/>
    </source>
</evidence>
<keyword evidence="2 5" id="KW-0575">Peroxidase</keyword>
<feature type="domain" description="Thioredoxin" evidence="7">
    <location>
        <begin position="41"/>
        <end position="203"/>
    </location>
</feature>
<dbReference type="EMBL" id="BSYR01000010">
    <property type="protein sequence ID" value="GMI73771.1"/>
    <property type="molecule type" value="Genomic_DNA"/>
</dbReference>
<proteinExistence type="inferred from homology"/>
<dbReference type="PIRSF" id="PIRSF000303">
    <property type="entry name" value="Glutathion_perox"/>
    <property type="match status" value="1"/>
</dbReference>
<name>A0A9W7HA70_HIBTR</name>
<organism evidence="8 9">
    <name type="scientific">Hibiscus trionum</name>
    <name type="common">Flower of an hour</name>
    <dbReference type="NCBI Taxonomy" id="183268"/>
    <lineage>
        <taxon>Eukaryota</taxon>
        <taxon>Viridiplantae</taxon>
        <taxon>Streptophyta</taxon>
        <taxon>Embryophyta</taxon>
        <taxon>Tracheophyta</taxon>
        <taxon>Spermatophyta</taxon>
        <taxon>Magnoliopsida</taxon>
        <taxon>eudicotyledons</taxon>
        <taxon>Gunneridae</taxon>
        <taxon>Pentapetalae</taxon>
        <taxon>rosids</taxon>
        <taxon>malvids</taxon>
        <taxon>Malvales</taxon>
        <taxon>Malvaceae</taxon>
        <taxon>Malvoideae</taxon>
        <taxon>Hibiscus</taxon>
    </lineage>
</organism>
<evidence type="ECO:0000256" key="2">
    <source>
        <dbReference type="ARBA" id="ARBA00022559"/>
    </source>
</evidence>
<dbReference type="SUPFAM" id="SSF52833">
    <property type="entry name" value="Thioredoxin-like"/>
    <property type="match status" value="1"/>
</dbReference>
<dbReference type="PRINTS" id="PR01011">
    <property type="entry name" value="GLUTPROXDASE"/>
</dbReference>
<dbReference type="PANTHER" id="PTHR11592:SF78">
    <property type="entry name" value="GLUTATHIONE PEROXIDASE"/>
    <property type="match status" value="1"/>
</dbReference>
<evidence type="ECO:0000256" key="6">
    <source>
        <dbReference type="SAM" id="Phobius"/>
    </source>
</evidence>
<dbReference type="PROSITE" id="PS00763">
    <property type="entry name" value="GLUTATHIONE_PEROXID_2"/>
    <property type="match status" value="1"/>
</dbReference>
<comment type="similarity">
    <text evidence="1 5">Belongs to the glutathione peroxidase family.</text>
</comment>
<dbReference type="InterPro" id="IPR029760">
    <property type="entry name" value="GPX_CS"/>
</dbReference>
<gene>
    <name evidence="8" type="ORF">HRI_001046400</name>
</gene>
<dbReference type="PROSITE" id="PS51355">
    <property type="entry name" value="GLUTATHIONE_PEROXID_3"/>
    <property type="match status" value="1"/>
</dbReference>
<keyword evidence="6" id="KW-0472">Membrane</keyword>
<evidence type="ECO:0000259" key="7">
    <source>
        <dbReference type="PROSITE" id="PS51352"/>
    </source>
</evidence>
<dbReference type="InterPro" id="IPR013766">
    <property type="entry name" value="Thioredoxin_domain"/>
</dbReference>
<protein>
    <recommendedName>
        <fullName evidence="5">Glutathione peroxidase</fullName>
    </recommendedName>
</protein>
<feature type="active site" evidence="4">
    <location>
        <position position="79"/>
    </location>
</feature>
<dbReference type="OrthoDB" id="446890at2759"/>
<dbReference type="GO" id="GO:0006979">
    <property type="term" value="P:response to oxidative stress"/>
    <property type="evidence" value="ECO:0007669"/>
    <property type="project" value="InterPro"/>
</dbReference>
<dbReference type="FunFam" id="3.40.30.10:FF:000025">
    <property type="entry name" value="Glutathione peroxidase"/>
    <property type="match status" value="1"/>
</dbReference>
<evidence type="ECO:0000313" key="9">
    <source>
        <dbReference type="Proteomes" id="UP001165190"/>
    </source>
</evidence>
<dbReference type="GO" id="GO:0005829">
    <property type="term" value="C:cytosol"/>
    <property type="evidence" value="ECO:0007669"/>
    <property type="project" value="TreeGrafter"/>
</dbReference>
<accession>A0A9W7HA70</accession>
<dbReference type="InterPro" id="IPR036249">
    <property type="entry name" value="Thioredoxin-like_sf"/>
</dbReference>
<keyword evidence="9" id="KW-1185">Reference proteome</keyword>
<dbReference type="PROSITE" id="PS51352">
    <property type="entry name" value="THIOREDOXIN_2"/>
    <property type="match status" value="1"/>
</dbReference>
<dbReference type="AlphaFoldDB" id="A0A9W7HA70"/>
<dbReference type="Pfam" id="PF00255">
    <property type="entry name" value="GSHPx"/>
    <property type="match status" value="1"/>
</dbReference>
<sequence length="205" mass="23126">MDWDWNFTNLVSLAFLGFAVFLYFQFQSPSSSHHIQGMAEDASLKSIYHFTVKDIHGNDVSLSEYEGKVVLIVNVASKCGLTQSNYKELNVLYEKYKNKGFEILAFPCNQFAGQEPGTNEQIQEAACTMFKAEFPIFDKVEVNGKNAAPLYKFLKSEKSGYLGGSIKWNFTKFLVNKKGKVVERYAPTTSPLKIEKDIQDLLGTS</sequence>
<dbReference type="InterPro" id="IPR000889">
    <property type="entry name" value="Glutathione_peroxidase"/>
</dbReference>
<dbReference type="GO" id="GO:0004601">
    <property type="term" value="F:peroxidase activity"/>
    <property type="evidence" value="ECO:0007669"/>
    <property type="project" value="UniProtKB-KW"/>
</dbReference>
<dbReference type="Proteomes" id="UP001165190">
    <property type="component" value="Unassembled WGS sequence"/>
</dbReference>
<evidence type="ECO:0000256" key="4">
    <source>
        <dbReference type="PIRSR" id="PIRSR000303-1"/>
    </source>
</evidence>
<evidence type="ECO:0000256" key="5">
    <source>
        <dbReference type="RuleBase" id="RU000499"/>
    </source>
</evidence>
<dbReference type="InterPro" id="IPR029759">
    <property type="entry name" value="GPX_AS"/>
</dbReference>
<keyword evidence="6" id="KW-0812">Transmembrane</keyword>
<feature type="transmembrane region" description="Helical" evidence="6">
    <location>
        <begin position="6"/>
        <end position="24"/>
    </location>
</feature>
<dbReference type="CDD" id="cd00340">
    <property type="entry name" value="GSH_Peroxidase"/>
    <property type="match status" value="1"/>
</dbReference>
<reference evidence="8" key="1">
    <citation type="submission" date="2023-05" db="EMBL/GenBank/DDBJ databases">
        <title>Genome and transcriptome analyses reveal genes involved in the formation of fine ridges on petal epidermal cells in Hibiscus trionum.</title>
        <authorList>
            <person name="Koshimizu S."/>
            <person name="Masuda S."/>
            <person name="Ishii T."/>
            <person name="Shirasu K."/>
            <person name="Hoshino A."/>
            <person name="Arita M."/>
        </authorList>
    </citation>
    <scope>NUCLEOTIDE SEQUENCE</scope>
    <source>
        <strain evidence="8">Hamamatsu line</strain>
    </source>
</reference>
<keyword evidence="3 5" id="KW-0560">Oxidoreductase</keyword>
<evidence type="ECO:0000313" key="8">
    <source>
        <dbReference type="EMBL" id="GMI73771.1"/>
    </source>
</evidence>